<gene>
    <name evidence="4" type="ordered locus">Turpa_2930</name>
</gene>
<dbReference type="EMBL" id="CP002959">
    <property type="protein sequence ID" value="AFM13569.1"/>
    <property type="molecule type" value="Genomic_DNA"/>
</dbReference>
<evidence type="ECO:0000256" key="2">
    <source>
        <dbReference type="ARBA" id="ARBA00022803"/>
    </source>
</evidence>
<protein>
    <submittedName>
        <fullName evidence="4">Tetratricopeptide TPR_2 repeat-containing protein</fullName>
    </submittedName>
</protein>
<dbReference type="Pfam" id="PF14559">
    <property type="entry name" value="TPR_19"/>
    <property type="match status" value="2"/>
</dbReference>
<reference evidence="4 5" key="1">
    <citation type="submission" date="2012-06" db="EMBL/GenBank/DDBJ databases">
        <title>The complete chromosome of genome of Turneriella parva DSM 21527.</title>
        <authorList>
            <consortium name="US DOE Joint Genome Institute (JGI-PGF)"/>
            <person name="Lucas S."/>
            <person name="Han J."/>
            <person name="Lapidus A."/>
            <person name="Bruce D."/>
            <person name="Goodwin L."/>
            <person name="Pitluck S."/>
            <person name="Peters L."/>
            <person name="Kyrpides N."/>
            <person name="Mavromatis K."/>
            <person name="Ivanova N."/>
            <person name="Mikhailova N."/>
            <person name="Chertkov O."/>
            <person name="Detter J.C."/>
            <person name="Tapia R."/>
            <person name="Han C."/>
            <person name="Land M."/>
            <person name="Hauser L."/>
            <person name="Markowitz V."/>
            <person name="Cheng J.-F."/>
            <person name="Hugenholtz P."/>
            <person name="Woyke T."/>
            <person name="Wu D."/>
            <person name="Gronow S."/>
            <person name="Wellnitz S."/>
            <person name="Brambilla E."/>
            <person name="Klenk H.-P."/>
            <person name="Eisen J.A."/>
        </authorList>
    </citation>
    <scope>NUCLEOTIDE SEQUENCE [LARGE SCALE GENOMIC DNA]</scope>
    <source>
        <strain evidence="5">ATCC BAA-1111 / DSM 21527 / NCTC 11395 / H</strain>
    </source>
</reference>
<evidence type="ECO:0000313" key="5">
    <source>
        <dbReference type="Proteomes" id="UP000006048"/>
    </source>
</evidence>
<sequence>MQQTTQNLKNTTNAGKPAKKTVSIGEYMGLGKPNPLIKKQADGPTELSLQQVEELSRIKSEAKRAYRRKDFVQALARFEDAAQIVPGDLEFSYYEALCLFQLHQWEKAEELFRKIIELDELRLLPDVRKMLALTLLKRRRFAEAEQILNEASRDRRNDMQLLSMLGYALEKQNKLMEAERVLARLMENDPENANGMNSLAFVYCRLEKNYTEALALVKKALTREPKNPSYLDTLGMIYANRGNTAAARKTLKKALELAPGHPEILAHLTRI</sequence>
<dbReference type="SMART" id="SM00028">
    <property type="entry name" value="TPR"/>
    <property type="match status" value="5"/>
</dbReference>
<evidence type="ECO:0000256" key="3">
    <source>
        <dbReference type="PROSITE-ProRule" id="PRU00339"/>
    </source>
</evidence>
<dbReference type="InterPro" id="IPR011990">
    <property type="entry name" value="TPR-like_helical_dom_sf"/>
</dbReference>
<feature type="repeat" description="TPR" evidence="3">
    <location>
        <begin position="228"/>
        <end position="261"/>
    </location>
</feature>
<keyword evidence="2 3" id="KW-0802">TPR repeat</keyword>
<dbReference type="InterPro" id="IPR051685">
    <property type="entry name" value="Ycf3/AcsC/BcsC/TPR_MFPF"/>
</dbReference>
<dbReference type="STRING" id="869212.Turpa_2930"/>
<accession>I4B8G2</accession>
<dbReference type="InterPro" id="IPR019734">
    <property type="entry name" value="TPR_rpt"/>
</dbReference>
<keyword evidence="1" id="KW-0677">Repeat</keyword>
<dbReference type="HOGENOM" id="CLU_1026511_0_0_12"/>
<name>I4B8G2_TURPD</name>
<proteinExistence type="predicted"/>
<organism evidence="4 5">
    <name type="scientific">Turneriella parva (strain ATCC BAA-1111 / DSM 21527 / NCTC 11395 / H)</name>
    <name type="common">Leptospira parva</name>
    <dbReference type="NCBI Taxonomy" id="869212"/>
    <lineage>
        <taxon>Bacteria</taxon>
        <taxon>Pseudomonadati</taxon>
        <taxon>Spirochaetota</taxon>
        <taxon>Spirochaetia</taxon>
        <taxon>Leptospirales</taxon>
        <taxon>Leptospiraceae</taxon>
        <taxon>Turneriella</taxon>
    </lineage>
</organism>
<dbReference type="RefSeq" id="WP_014804071.1">
    <property type="nucleotide sequence ID" value="NC_018020.1"/>
</dbReference>
<evidence type="ECO:0000256" key="1">
    <source>
        <dbReference type="ARBA" id="ARBA00022737"/>
    </source>
</evidence>
<dbReference type="AlphaFoldDB" id="I4B8G2"/>
<dbReference type="Pfam" id="PF13432">
    <property type="entry name" value="TPR_16"/>
    <property type="match status" value="1"/>
</dbReference>
<dbReference type="OrthoDB" id="9766710at2"/>
<dbReference type="KEGG" id="tpx:Turpa_2930"/>
<dbReference type="PANTHER" id="PTHR44943">
    <property type="entry name" value="CELLULOSE SYNTHASE OPERON PROTEIN C"/>
    <property type="match status" value="1"/>
</dbReference>
<dbReference type="PANTHER" id="PTHR44943:SF8">
    <property type="entry name" value="TPR REPEAT-CONTAINING PROTEIN MJ0263"/>
    <property type="match status" value="1"/>
</dbReference>
<dbReference type="SUPFAM" id="SSF48452">
    <property type="entry name" value="TPR-like"/>
    <property type="match status" value="1"/>
</dbReference>
<keyword evidence="5" id="KW-1185">Reference proteome</keyword>
<dbReference type="Proteomes" id="UP000006048">
    <property type="component" value="Chromosome"/>
</dbReference>
<dbReference type="PROSITE" id="PS50005">
    <property type="entry name" value="TPR"/>
    <property type="match status" value="1"/>
</dbReference>
<evidence type="ECO:0000313" key="4">
    <source>
        <dbReference type="EMBL" id="AFM13569.1"/>
    </source>
</evidence>
<dbReference type="Gene3D" id="1.25.40.10">
    <property type="entry name" value="Tetratricopeptide repeat domain"/>
    <property type="match status" value="2"/>
</dbReference>